<evidence type="ECO:0000256" key="3">
    <source>
        <dbReference type="ARBA" id="ARBA00022801"/>
    </source>
</evidence>
<keyword evidence="2" id="KW-0645">Protease</keyword>
<dbReference type="Gene3D" id="3.40.395.10">
    <property type="entry name" value="Adenoviral Proteinase, Chain A"/>
    <property type="match status" value="1"/>
</dbReference>
<evidence type="ECO:0000313" key="6">
    <source>
        <dbReference type="EMBL" id="KAH0462138.1"/>
    </source>
</evidence>
<keyword evidence="7" id="KW-1185">Reference proteome</keyword>
<dbReference type="GO" id="GO:0008234">
    <property type="term" value="F:cysteine-type peptidase activity"/>
    <property type="evidence" value="ECO:0007669"/>
    <property type="project" value="InterPro"/>
</dbReference>
<sequence>MTAEKKTPPYNPNLNVILIDTSVKQDKPNQPDLPMFEGKHDDDGLASTIPTSTGSTGIAKRLRRRADRKAKEVKTPFTTGQNKMRKTMLIRKAVARPTPPHTPTTAIIQVYAIKSSEPIPTPPKLEYPDRAFISEEMRNFVDNCLQKYTEMGDLIYSAGNVQIFRSQIDKLLTDQYLHKNHIEAFVILLAEKNTLHPGHYYPFIFVSILHWESVITSNFLLMPVANKSHWTLLVVDLKSKAWIFFDSLPNPIHRAVLPDVINHLYLETYENYFGGDVRNWPLRIATEIPTQTNGFDCRIELLRVFFINLYIDSSYSALRSSVNHCPVKLTTQDFHDILQLLITGDKLYLVSFDPDFDWSIANNFLRNTIAHYHDNACTSLFKDARTIQHVLCSSIIPKAGDRIHITPFLSKTTYYIMAHHNFNATNLIFRYIEHLTNIRDLGHRRHPNLALGHLIAYALETKYNL</sequence>
<comment type="caution">
    <text evidence="6">The sequence shown here is derived from an EMBL/GenBank/DDBJ whole genome shotgun (WGS) entry which is preliminary data.</text>
</comment>
<evidence type="ECO:0000256" key="1">
    <source>
        <dbReference type="ARBA" id="ARBA00005234"/>
    </source>
</evidence>
<dbReference type="SUPFAM" id="SSF54001">
    <property type="entry name" value="Cysteine proteinases"/>
    <property type="match status" value="1"/>
</dbReference>
<comment type="similarity">
    <text evidence="1">Belongs to the peptidase C48 family.</text>
</comment>
<reference evidence="6 7" key="1">
    <citation type="journal article" date="2021" name="Hortic Res">
        <title>Chromosome-scale assembly of the Dendrobium chrysotoxum genome enhances the understanding of orchid evolution.</title>
        <authorList>
            <person name="Zhang Y."/>
            <person name="Zhang G.Q."/>
            <person name="Zhang D."/>
            <person name="Liu X.D."/>
            <person name="Xu X.Y."/>
            <person name="Sun W.H."/>
            <person name="Yu X."/>
            <person name="Zhu X."/>
            <person name="Wang Z.W."/>
            <person name="Zhao X."/>
            <person name="Zhong W.Y."/>
            <person name="Chen H."/>
            <person name="Yin W.L."/>
            <person name="Huang T."/>
            <person name="Niu S.C."/>
            <person name="Liu Z.J."/>
        </authorList>
    </citation>
    <scope>NUCLEOTIDE SEQUENCE [LARGE SCALE GENOMIC DNA]</scope>
    <source>
        <strain evidence="6">Lindl</strain>
    </source>
</reference>
<dbReference type="GO" id="GO:0006508">
    <property type="term" value="P:proteolysis"/>
    <property type="evidence" value="ECO:0007669"/>
    <property type="project" value="UniProtKB-KW"/>
</dbReference>
<feature type="compositionally biased region" description="Low complexity" evidence="4">
    <location>
        <begin position="47"/>
        <end position="59"/>
    </location>
</feature>
<evidence type="ECO:0000256" key="2">
    <source>
        <dbReference type="ARBA" id="ARBA00022670"/>
    </source>
</evidence>
<dbReference type="InterPro" id="IPR003653">
    <property type="entry name" value="Peptidase_C48_C"/>
</dbReference>
<feature type="domain" description="Ubiquitin-like protease family profile" evidence="5">
    <location>
        <begin position="161"/>
        <end position="308"/>
    </location>
</feature>
<proteinExistence type="inferred from homology"/>
<dbReference type="InterPro" id="IPR038765">
    <property type="entry name" value="Papain-like_cys_pep_sf"/>
</dbReference>
<dbReference type="Proteomes" id="UP000775213">
    <property type="component" value="Unassembled WGS sequence"/>
</dbReference>
<dbReference type="AlphaFoldDB" id="A0AAV7H376"/>
<evidence type="ECO:0000259" key="5">
    <source>
        <dbReference type="PROSITE" id="PS50600"/>
    </source>
</evidence>
<keyword evidence="3" id="KW-0378">Hydrolase</keyword>
<organism evidence="6 7">
    <name type="scientific">Dendrobium chrysotoxum</name>
    <name type="common">Orchid</name>
    <dbReference type="NCBI Taxonomy" id="161865"/>
    <lineage>
        <taxon>Eukaryota</taxon>
        <taxon>Viridiplantae</taxon>
        <taxon>Streptophyta</taxon>
        <taxon>Embryophyta</taxon>
        <taxon>Tracheophyta</taxon>
        <taxon>Spermatophyta</taxon>
        <taxon>Magnoliopsida</taxon>
        <taxon>Liliopsida</taxon>
        <taxon>Asparagales</taxon>
        <taxon>Orchidaceae</taxon>
        <taxon>Epidendroideae</taxon>
        <taxon>Malaxideae</taxon>
        <taxon>Dendrobiinae</taxon>
        <taxon>Dendrobium</taxon>
    </lineage>
</organism>
<dbReference type="PROSITE" id="PS50600">
    <property type="entry name" value="ULP_PROTEASE"/>
    <property type="match status" value="1"/>
</dbReference>
<feature type="region of interest" description="Disordered" evidence="4">
    <location>
        <begin position="23"/>
        <end position="74"/>
    </location>
</feature>
<protein>
    <recommendedName>
        <fullName evidence="5">Ubiquitin-like protease family profile domain-containing protein</fullName>
    </recommendedName>
</protein>
<accession>A0AAV7H376</accession>
<evidence type="ECO:0000313" key="7">
    <source>
        <dbReference type="Proteomes" id="UP000775213"/>
    </source>
</evidence>
<evidence type="ECO:0000256" key="4">
    <source>
        <dbReference type="SAM" id="MobiDB-lite"/>
    </source>
</evidence>
<gene>
    <name evidence="6" type="ORF">IEQ34_009713</name>
</gene>
<dbReference type="EMBL" id="JAGFBR010000009">
    <property type="protein sequence ID" value="KAH0462138.1"/>
    <property type="molecule type" value="Genomic_DNA"/>
</dbReference>
<dbReference type="Pfam" id="PF02902">
    <property type="entry name" value="Peptidase_C48"/>
    <property type="match status" value="1"/>
</dbReference>
<name>A0AAV7H376_DENCH</name>